<sequence length="58" mass="6730">MSHEDFRKMIVQHDKAAFIRMFAIRIEAIEARYREELAKVERKNQAARIAKPSGKGDA</sequence>
<organism evidence="1 2">
    <name type="scientific">Laribacter hongkongensis</name>
    <dbReference type="NCBI Taxonomy" id="168471"/>
    <lineage>
        <taxon>Bacteria</taxon>
        <taxon>Pseudomonadati</taxon>
        <taxon>Pseudomonadota</taxon>
        <taxon>Betaproteobacteria</taxon>
        <taxon>Neisseriales</taxon>
        <taxon>Aquaspirillaceae</taxon>
        <taxon>Laribacter</taxon>
    </lineage>
</organism>
<proteinExistence type="predicted"/>
<name>A0ABD4STE3_9NEIS</name>
<evidence type="ECO:0000313" key="2">
    <source>
        <dbReference type="Proteomes" id="UP001200247"/>
    </source>
</evidence>
<dbReference type="RefSeq" id="WP_239894441.1">
    <property type="nucleotide sequence ID" value="NZ_JAJAXM010000034.1"/>
</dbReference>
<dbReference type="EMBL" id="JAJAXM010000034">
    <property type="protein sequence ID" value="MCG9027005.1"/>
    <property type="molecule type" value="Genomic_DNA"/>
</dbReference>
<dbReference type="Proteomes" id="UP001200247">
    <property type="component" value="Unassembled WGS sequence"/>
</dbReference>
<reference evidence="1 2" key="1">
    <citation type="submission" date="2021-10" db="EMBL/GenBank/DDBJ databases">
        <title>Whole-genome sequencing analysis of Laribacter hongkongensis: virulence gene profiles, carbohydrate-active enzyme prediction, and antimicrobial resistance characterization.</title>
        <authorList>
            <person name="Yuan P."/>
            <person name="Zhan Y."/>
            <person name="Chen D."/>
        </authorList>
    </citation>
    <scope>NUCLEOTIDE SEQUENCE [LARGE SCALE GENOMIC DNA]</scope>
    <source>
        <strain evidence="1 2">W67</strain>
    </source>
</reference>
<comment type="caution">
    <text evidence="1">The sequence shown here is derived from an EMBL/GenBank/DDBJ whole genome shotgun (WGS) entry which is preliminary data.</text>
</comment>
<protein>
    <submittedName>
        <fullName evidence="1">Uncharacterized protein</fullName>
    </submittedName>
</protein>
<accession>A0ABD4STE3</accession>
<evidence type="ECO:0000313" key="1">
    <source>
        <dbReference type="EMBL" id="MCG9027005.1"/>
    </source>
</evidence>
<gene>
    <name evidence="1" type="ORF">LH440_14045</name>
</gene>
<dbReference type="AlphaFoldDB" id="A0ABD4STE3"/>